<proteinExistence type="predicted"/>
<comment type="caution">
    <text evidence="1">The sequence shown here is derived from an EMBL/GenBank/DDBJ whole genome shotgun (WGS) entry which is preliminary data.</text>
</comment>
<sequence>MIQTVYKLEPNSIHNMQQSFKRKSETDFKMSQNCPTCDRVMTKPPSCEELKEKYPSIKPTYLTSRELLRCQRCDLLRANNLSIQAECPPPNFVNPTKRVERDIRDANEHIKNGVMVDGMRRILPNIWATWREMRVEQEVGIRNAWLEYWGIWGKLDGHGPKEL</sequence>
<dbReference type="Proteomes" id="UP001629113">
    <property type="component" value="Unassembled WGS sequence"/>
</dbReference>
<name>A0ABR4PSP8_9HELO</name>
<evidence type="ECO:0000313" key="1">
    <source>
        <dbReference type="EMBL" id="KAL3426379.1"/>
    </source>
</evidence>
<evidence type="ECO:0000313" key="2">
    <source>
        <dbReference type="Proteomes" id="UP001629113"/>
    </source>
</evidence>
<gene>
    <name evidence="1" type="ORF">PVAG01_03170</name>
</gene>
<keyword evidence="2" id="KW-1185">Reference proteome</keyword>
<organism evidence="1 2">
    <name type="scientific">Phlyctema vagabunda</name>
    <dbReference type="NCBI Taxonomy" id="108571"/>
    <lineage>
        <taxon>Eukaryota</taxon>
        <taxon>Fungi</taxon>
        <taxon>Dikarya</taxon>
        <taxon>Ascomycota</taxon>
        <taxon>Pezizomycotina</taxon>
        <taxon>Leotiomycetes</taxon>
        <taxon>Helotiales</taxon>
        <taxon>Dermateaceae</taxon>
        <taxon>Phlyctema</taxon>
    </lineage>
</organism>
<reference evidence="1 2" key="1">
    <citation type="submission" date="2024-06" db="EMBL/GenBank/DDBJ databases">
        <title>Complete genome of Phlyctema vagabunda strain 19-DSS-EL-015.</title>
        <authorList>
            <person name="Fiorenzani C."/>
        </authorList>
    </citation>
    <scope>NUCLEOTIDE SEQUENCE [LARGE SCALE GENOMIC DNA]</scope>
    <source>
        <strain evidence="1 2">19-DSS-EL-015</strain>
    </source>
</reference>
<accession>A0ABR4PSP8</accession>
<dbReference type="EMBL" id="JBFCZG010000002">
    <property type="protein sequence ID" value="KAL3426379.1"/>
    <property type="molecule type" value="Genomic_DNA"/>
</dbReference>
<protein>
    <submittedName>
        <fullName evidence="1">Uncharacterized protein</fullName>
    </submittedName>
</protein>